<sequence>MATEAWAQLVSTTDIVSDPTILRKDKFTIGRGRAADLCLLGNKYMSSLHCHILRDDDHRVYLVDTSTNGTLVNNTRIVQRRELLRHGDEISVVFKKKDTSSNVSFLFQDLKALDNEASDQTLEYSSDTLPDSSLDVDEDFSVQPPMKRLRTMDSSFSPGNGSCEAGSSSQEKRKTETKIDEKGNSSKDETKTQEEEEEEKKEKEKIEEERKEKEDRDALEETLICCICQELLHNCISLQPCMHSFCAGCYSEWMQRSKECPTCRLTVDRVNKNHIVNNLVEAYLASHPDKKRPAEDLAELDAKNKINEEMFKPPKAQCGSLEDSGEDFSDESDDDTNALYEERMPTPLLIPGQRVPKTVCRQCPEYTAAPGAGPSAANAPLFRCPANQVFCVSAPSAICTGAAVNLVVTGAWRDFKRCFPTLVLDNTHESAILQNYTASENMTLDDLRDTCVRKLESKEFTCSDAMRGLQANTVVCYACGLRNFKDLVYEFRKEIPKEELPAAVISRPDCHWGKNCRTQRSKLHHAQNFNHICDQTKFLS</sequence>
<dbReference type="CDD" id="cd16503">
    <property type="entry name" value="RING-HC_CHFR"/>
    <property type="match status" value="1"/>
</dbReference>
<evidence type="ECO:0000256" key="7">
    <source>
        <dbReference type="ARBA" id="ARBA00022618"/>
    </source>
</evidence>
<evidence type="ECO:0000256" key="4">
    <source>
        <dbReference type="ARBA" id="ARBA00005797"/>
    </source>
</evidence>
<dbReference type="HOGENOM" id="CLU_032966_0_0_1"/>
<evidence type="ECO:0000256" key="19">
    <source>
        <dbReference type="SAM" id="MobiDB-lite"/>
    </source>
</evidence>
<dbReference type="EC" id="2.3.2.27" evidence="5"/>
<protein>
    <recommendedName>
        <fullName evidence="6">E3 ubiquitin-protein ligase CHFR</fullName>
        <ecNumber evidence="5">2.3.2.27</ecNumber>
    </recommendedName>
    <alternativeName>
        <fullName evidence="17">Checkpoint with forkhead and RING finger domains protein</fullName>
    </alternativeName>
    <alternativeName>
        <fullName evidence="16">RING-type E3 ubiquitin transferase CHFR</fullName>
    </alternativeName>
</protein>
<evidence type="ECO:0000313" key="23">
    <source>
        <dbReference type="EnsemblMetazoa" id="CapteP218257"/>
    </source>
</evidence>
<dbReference type="Pfam" id="PF17979">
    <property type="entry name" value="zf-CRD"/>
    <property type="match status" value="1"/>
</dbReference>
<dbReference type="EnsemblMetazoa" id="CapteT218257">
    <property type="protein sequence ID" value="CapteP218257"/>
    <property type="gene ID" value="CapteG218257"/>
</dbReference>
<dbReference type="InterPro" id="IPR008984">
    <property type="entry name" value="SMAD_FHA_dom_sf"/>
</dbReference>
<feature type="region of interest" description="Disordered" evidence="19">
    <location>
        <begin position="150"/>
        <end position="214"/>
    </location>
</feature>
<reference evidence="24" key="1">
    <citation type="submission" date="2012-12" db="EMBL/GenBank/DDBJ databases">
        <authorList>
            <person name="Hellsten U."/>
            <person name="Grimwood J."/>
            <person name="Chapman J.A."/>
            <person name="Shapiro H."/>
            <person name="Aerts A."/>
            <person name="Otillar R.P."/>
            <person name="Terry A.Y."/>
            <person name="Boore J.L."/>
            <person name="Simakov O."/>
            <person name="Marletaz F."/>
            <person name="Cho S.-J."/>
            <person name="Edsinger-Gonzales E."/>
            <person name="Havlak P."/>
            <person name="Kuo D.-H."/>
            <person name="Larsson T."/>
            <person name="Lv J."/>
            <person name="Arendt D."/>
            <person name="Savage R."/>
            <person name="Osoegawa K."/>
            <person name="de Jong P."/>
            <person name="Lindberg D.R."/>
            <person name="Seaver E.C."/>
            <person name="Weisblat D.A."/>
            <person name="Putnam N.H."/>
            <person name="Grigoriev I.V."/>
            <person name="Rokhsar D.S."/>
        </authorList>
    </citation>
    <scope>NUCLEOTIDE SEQUENCE</scope>
    <source>
        <strain evidence="24">I ESC-2004</strain>
    </source>
</reference>
<name>R7V4R8_CAPTE</name>
<evidence type="ECO:0000259" key="20">
    <source>
        <dbReference type="PROSITE" id="PS50006"/>
    </source>
</evidence>
<dbReference type="SUPFAM" id="SSF49879">
    <property type="entry name" value="SMAD/FHA domain"/>
    <property type="match status" value="1"/>
</dbReference>
<keyword evidence="10 18" id="KW-0863">Zinc-finger</keyword>
<comment type="pathway">
    <text evidence="3">Protein modification; protein ubiquitination.</text>
</comment>
<organism evidence="22">
    <name type="scientific">Capitella teleta</name>
    <name type="common">Polychaete worm</name>
    <dbReference type="NCBI Taxonomy" id="283909"/>
    <lineage>
        <taxon>Eukaryota</taxon>
        <taxon>Metazoa</taxon>
        <taxon>Spiralia</taxon>
        <taxon>Lophotrochozoa</taxon>
        <taxon>Annelida</taxon>
        <taxon>Polychaeta</taxon>
        <taxon>Sedentaria</taxon>
        <taxon>Scolecida</taxon>
        <taxon>Capitellidae</taxon>
        <taxon>Capitella</taxon>
    </lineage>
</organism>
<comment type="catalytic activity">
    <reaction evidence="1">
        <text>S-ubiquitinyl-[E2 ubiquitin-conjugating enzyme]-L-cysteine + [acceptor protein]-L-lysine = [E2 ubiquitin-conjugating enzyme]-L-cysteine + N(6)-ubiquitinyl-[acceptor protein]-L-lysine.</text>
        <dbReference type="EC" id="2.3.2.27"/>
    </reaction>
</comment>
<evidence type="ECO:0000256" key="14">
    <source>
        <dbReference type="ARBA" id="ARBA00023242"/>
    </source>
</evidence>
<evidence type="ECO:0000256" key="1">
    <source>
        <dbReference type="ARBA" id="ARBA00000900"/>
    </source>
</evidence>
<dbReference type="GO" id="GO:0051301">
    <property type="term" value="P:cell division"/>
    <property type="evidence" value="ECO:0007669"/>
    <property type="project" value="UniProtKB-KW"/>
</dbReference>
<dbReference type="Gene3D" id="3.30.40.10">
    <property type="entry name" value="Zinc/RING finger domain, C3HC4 (zinc finger)"/>
    <property type="match status" value="1"/>
</dbReference>
<dbReference type="GO" id="GO:0006511">
    <property type="term" value="P:ubiquitin-dependent protein catabolic process"/>
    <property type="evidence" value="ECO:0007669"/>
    <property type="project" value="TreeGrafter"/>
</dbReference>
<dbReference type="FunFam" id="3.30.40.10:FF:000203">
    <property type="entry name" value="E3 ubiquitin-protein ligase CHFR isoform X1"/>
    <property type="match status" value="1"/>
</dbReference>
<evidence type="ECO:0000259" key="21">
    <source>
        <dbReference type="PROSITE" id="PS50089"/>
    </source>
</evidence>
<evidence type="ECO:0000256" key="11">
    <source>
        <dbReference type="ARBA" id="ARBA00022776"/>
    </source>
</evidence>
<dbReference type="GO" id="GO:0016567">
    <property type="term" value="P:protein ubiquitination"/>
    <property type="evidence" value="ECO:0007669"/>
    <property type="project" value="UniProtKB-UniPathway"/>
</dbReference>
<dbReference type="InterPro" id="IPR017907">
    <property type="entry name" value="Znf_RING_CS"/>
</dbReference>
<dbReference type="PANTHER" id="PTHR16079:SF4">
    <property type="entry name" value="E3 UBIQUITIN-PROTEIN LIGASE CHFR"/>
    <property type="match status" value="1"/>
</dbReference>
<feature type="compositionally biased region" description="Basic and acidic residues" evidence="19">
    <location>
        <begin position="170"/>
        <end position="193"/>
    </location>
</feature>
<reference evidence="22 24" key="2">
    <citation type="journal article" date="2013" name="Nature">
        <title>Insights into bilaterian evolution from three spiralian genomes.</title>
        <authorList>
            <person name="Simakov O."/>
            <person name="Marletaz F."/>
            <person name="Cho S.J."/>
            <person name="Edsinger-Gonzales E."/>
            <person name="Havlak P."/>
            <person name="Hellsten U."/>
            <person name="Kuo D.H."/>
            <person name="Larsson T."/>
            <person name="Lv J."/>
            <person name="Arendt D."/>
            <person name="Savage R."/>
            <person name="Osoegawa K."/>
            <person name="de Jong P."/>
            <person name="Grimwood J."/>
            <person name="Chapman J.A."/>
            <person name="Shapiro H."/>
            <person name="Aerts A."/>
            <person name="Otillar R.P."/>
            <person name="Terry A.Y."/>
            <person name="Boore J.L."/>
            <person name="Grigoriev I.V."/>
            <person name="Lindberg D.R."/>
            <person name="Seaver E.C."/>
            <person name="Weisblat D.A."/>
            <person name="Putnam N.H."/>
            <person name="Rokhsar D.S."/>
        </authorList>
    </citation>
    <scope>NUCLEOTIDE SEQUENCE</scope>
    <source>
        <strain evidence="22 24">I ESC-2004</strain>
    </source>
</reference>
<keyword evidence="24" id="KW-1185">Reference proteome</keyword>
<keyword evidence="13" id="KW-0862">Zinc</keyword>
<evidence type="ECO:0000256" key="13">
    <source>
        <dbReference type="ARBA" id="ARBA00022833"/>
    </source>
</evidence>
<dbReference type="SUPFAM" id="SSF57850">
    <property type="entry name" value="RING/U-box"/>
    <property type="match status" value="1"/>
</dbReference>
<dbReference type="GO" id="GO:0061630">
    <property type="term" value="F:ubiquitin protein ligase activity"/>
    <property type="evidence" value="ECO:0007669"/>
    <property type="project" value="UniProtKB-EC"/>
</dbReference>
<feature type="domain" description="RING-type" evidence="21">
    <location>
        <begin position="225"/>
        <end position="264"/>
    </location>
</feature>
<dbReference type="OMA" id="SNYWFPG"/>
<dbReference type="PROSITE" id="PS50089">
    <property type="entry name" value="ZF_RING_2"/>
    <property type="match status" value="1"/>
</dbReference>
<dbReference type="SMART" id="SM00240">
    <property type="entry name" value="FHA"/>
    <property type="match status" value="1"/>
</dbReference>
<keyword evidence="15" id="KW-0131">Cell cycle</keyword>
<feature type="compositionally biased region" description="Polar residues" evidence="19">
    <location>
        <begin position="152"/>
        <end position="169"/>
    </location>
</feature>
<evidence type="ECO:0000256" key="3">
    <source>
        <dbReference type="ARBA" id="ARBA00004906"/>
    </source>
</evidence>
<comment type="similarity">
    <text evidence="4">Belongs to the CHFR family.</text>
</comment>
<evidence type="ECO:0000256" key="17">
    <source>
        <dbReference type="ARBA" id="ARBA00031332"/>
    </source>
</evidence>
<evidence type="ECO:0000256" key="18">
    <source>
        <dbReference type="PROSITE-ProRule" id="PRU00175"/>
    </source>
</evidence>
<dbReference type="GO" id="GO:0008270">
    <property type="term" value="F:zinc ion binding"/>
    <property type="evidence" value="ECO:0007669"/>
    <property type="project" value="UniProtKB-KW"/>
</dbReference>
<dbReference type="InterPro" id="IPR013083">
    <property type="entry name" value="Znf_RING/FYVE/PHD"/>
</dbReference>
<dbReference type="Pfam" id="PF00498">
    <property type="entry name" value="FHA"/>
    <property type="match status" value="1"/>
</dbReference>
<evidence type="ECO:0000256" key="5">
    <source>
        <dbReference type="ARBA" id="ARBA00012483"/>
    </source>
</evidence>
<evidence type="ECO:0000256" key="6">
    <source>
        <dbReference type="ARBA" id="ARBA00017908"/>
    </source>
</evidence>
<keyword evidence="7" id="KW-0132">Cell division</keyword>
<reference evidence="23" key="3">
    <citation type="submission" date="2015-06" db="UniProtKB">
        <authorList>
            <consortium name="EnsemblMetazoa"/>
        </authorList>
    </citation>
    <scope>IDENTIFICATION</scope>
</reference>
<evidence type="ECO:0000256" key="2">
    <source>
        <dbReference type="ARBA" id="ARBA00004322"/>
    </source>
</evidence>
<evidence type="ECO:0000313" key="22">
    <source>
        <dbReference type="EMBL" id="ELU13559.1"/>
    </source>
</evidence>
<feature type="compositionally biased region" description="Basic and acidic residues" evidence="19">
    <location>
        <begin position="200"/>
        <end position="214"/>
    </location>
</feature>
<evidence type="ECO:0000256" key="10">
    <source>
        <dbReference type="ARBA" id="ARBA00022771"/>
    </source>
</evidence>
<dbReference type="Gene3D" id="2.60.200.20">
    <property type="match status" value="1"/>
</dbReference>
<evidence type="ECO:0000256" key="16">
    <source>
        <dbReference type="ARBA" id="ARBA00029800"/>
    </source>
</evidence>
<dbReference type="UniPathway" id="UPA00143"/>
<dbReference type="PROSITE" id="PS50006">
    <property type="entry name" value="FHA_DOMAIN"/>
    <property type="match status" value="1"/>
</dbReference>
<dbReference type="OrthoDB" id="1305878at2759"/>
<keyword evidence="9" id="KW-0479">Metal-binding</keyword>
<accession>R7V4R8</accession>
<keyword evidence="12" id="KW-0833">Ubl conjugation pathway</keyword>
<dbReference type="EMBL" id="AMQN01005091">
    <property type="status" value="NOT_ANNOTATED_CDS"/>
    <property type="molecule type" value="Genomic_DNA"/>
</dbReference>
<keyword evidence="11" id="KW-0498">Mitosis</keyword>
<feature type="domain" description="FHA" evidence="20">
    <location>
        <begin position="27"/>
        <end position="77"/>
    </location>
</feature>
<dbReference type="InterPro" id="IPR000253">
    <property type="entry name" value="FHA_dom"/>
</dbReference>
<gene>
    <name evidence="22" type="ORF">CAPTEDRAFT_218257</name>
</gene>
<evidence type="ECO:0000256" key="12">
    <source>
        <dbReference type="ARBA" id="ARBA00022786"/>
    </source>
</evidence>
<dbReference type="AlphaFoldDB" id="R7V4R8"/>
<dbReference type="InterPro" id="IPR001841">
    <property type="entry name" value="Znf_RING"/>
</dbReference>
<evidence type="ECO:0000256" key="8">
    <source>
        <dbReference type="ARBA" id="ARBA00022679"/>
    </source>
</evidence>
<dbReference type="Proteomes" id="UP000014760">
    <property type="component" value="Unassembled WGS sequence"/>
</dbReference>
<dbReference type="PANTHER" id="PTHR16079">
    <property type="entry name" value="UBIQUITIN LIGASE PROTEIN CHFR"/>
    <property type="match status" value="1"/>
</dbReference>
<dbReference type="Pfam" id="PF13639">
    <property type="entry name" value="zf-RING_2"/>
    <property type="match status" value="1"/>
</dbReference>
<evidence type="ECO:0000256" key="9">
    <source>
        <dbReference type="ARBA" id="ARBA00022723"/>
    </source>
</evidence>
<dbReference type="CDD" id="cd22672">
    <property type="entry name" value="FHA_CHFR"/>
    <property type="match status" value="1"/>
</dbReference>
<dbReference type="EMBL" id="KB295123">
    <property type="protein sequence ID" value="ELU13559.1"/>
    <property type="molecule type" value="Genomic_DNA"/>
</dbReference>
<evidence type="ECO:0000313" key="24">
    <source>
        <dbReference type="Proteomes" id="UP000014760"/>
    </source>
</evidence>
<proteinExistence type="inferred from homology"/>
<comment type="subcellular location">
    <subcellularLocation>
        <location evidence="2">Nucleus</location>
        <location evidence="2">PML body</location>
    </subcellularLocation>
</comment>
<dbReference type="InterPro" id="IPR052256">
    <property type="entry name" value="E3_ubiquitin-ligase_CHFR"/>
</dbReference>
<dbReference type="PROSITE" id="PS00518">
    <property type="entry name" value="ZF_RING_1"/>
    <property type="match status" value="1"/>
</dbReference>
<keyword evidence="14" id="KW-0539">Nucleus</keyword>
<dbReference type="STRING" id="283909.R7V4R8"/>
<evidence type="ECO:0000256" key="15">
    <source>
        <dbReference type="ARBA" id="ARBA00023306"/>
    </source>
</evidence>
<dbReference type="InterPro" id="IPR040909">
    <property type="entry name" value="CHFR_Znf-CRD"/>
</dbReference>
<keyword evidence="8" id="KW-0808">Transferase</keyword>
<dbReference type="GO" id="GO:0016605">
    <property type="term" value="C:PML body"/>
    <property type="evidence" value="ECO:0007669"/>
    <property type="project" value="UniProtKB-SubCell"/>
</dbReference>
<dbReference type="SMART" id="SM00184">
    <property type="entry name" value="RING"/>
    <property type="match status" value="1"/>
</dbReference>